<dbReference type="PANTHER" id="PTHR35535">
    <property type="entry name" value="HEAT SHOCK PROTEIN HSLJ"/>
    <property type="match status" value="1"/>
</dbReference>
<dbReference type="InterPro" id="IPR038670">
    <property type="entry name" value="HslJ-like_sf"/>
</dbReference>
<proteinExistence type="predicted"/>
<dbReference type="InterPro" id="IPR025485">
    <property type="entry name" value="DUF4377"/>
</dbReference>
<dbReference type="Pfam" id="PF03724">
    <property type="entry name" value="META"/>
    <property type="match status" value="2"/>
</dbReference>
<keyword evidence="4" id="KW-1185">Reference proteome</keyword>
<dbReference type="EMBL" id="JBHUPC010000017">
    <property type="protein sequence ID" value="MFD2892723.1"/>
    <property type="molecule type" value="Genomic_DNA"/>
</dbReference>
<evidence type="ECO:0000259" key="1">
    <source>
        <dbReference type="Pfam" id="PF03724"/>
    </source>
</evidence>
<evidence type="ECO:0000259" key="2">
    <source>
        <dbReference type="Pfam" id="PF14302"/>
    </source>
</evidence>
<name>A0ABW5YQ36_9FLAO</name>
<dbReference type="InterPro" id="IPR053147">
    <property type="entry name" value="Hsp_HslJ-like"/>
</dbReference>
<sequence>MRIFQAGVIILTTAFMSCSGTKNTSFWVSGYKTEASMGAGKGEVLKVYKGTDLAQAKWENFYAPIRGFEFEEGFYQQIEVNEIQLEASKVPADASSIEYTLVKVLEKKADERLLLNGDWMLSVLNNQNVSNQENLPSLSFDLSKSRISGTDGCNGFSGTIKNITSVSIEFGPLAATKKMCIDMKIADGFMKALNTVSGYKYENEKLTFSDKEGQIVLEFLRKSNKPNQNLHDIWNAVRIEGGPINRMIQAPRLEINLTTNMAMGSDGCNNYSGKIAKVSDSALEFGPLAGTRKMCRDMEVANRYNQALQKVKSYVIKDTMLQLYDESGNEVLAFLKGD</sequence>
<dbReference type="Pfam" id="PF14302">
    <property type="entry name" value="DUF4377"/>
    <property type="match status" value="1"/>
</dbReference>
<feature type="domain" description="DUF306" evidence="1">
    <location>
        <begin position="229"/>
        <end position="334"/>
    </location>
</feature>
<dbReference type="InterPro" id="IPR005184">
    <property type="entry name" value="DUF306_Meta_HslJ"/>
</dbReference>
<dbReference type="Gene3D" id="2.40.128.270">
    <property type="match status" value="2"/>
</dbReference>
<dbReference type="Proteomes" id="UP001597534">
    <property type="component" value="Unassembled WGS sequence"/>
</dbReference>
<reference evidence="4" key="1">
    <citation type="journal article" date="2019" name="Int. J. Syst. Evol. Microbiol.">
        <title>The Global Catalogue of Microorganisms (GCM) 10K type strain sequencing project: providing services to taxonomists for standard genome sequencing and annotation.</title>
        <authorList>
            <consortium name="The Broad Institute Genomics Platform"/>
            <consortium name="The Broad Institute Genome Sequencing Center for Infectious Disease"/>
            <person name="Wu L."/>
            <person name="Ma J."/>
        </authorList>
    </citation>
    <scope>NUCLEOTIDE SEQUENCE [LARGE SCALE GENOMIC DNA]</scope>
    <source>
        <strain evidence="4">KCTC 22671</strain>
    </source>
</reference>
<protein>
    <submittedName>
        <fullName evidence="3">META domain-containing protein</fullName>
    </submittedName>
</protein>
<dbReference type="RefSeq" id="WP_379812437.1">
    <property type="nucleotide sequence ID" value="NZ_JBHUPC010000017.1"/>
</dbReference>
<feature type="domain" description="DUF306" evidence="1">
    <location>
        <begin position="114"/>
        <end position="219"/>
    </location>
</feature>
<dbReference type="PROSITE" id="PS51257">
    <property type="entry name" value="PROKAR_LIPOPROTEIN"/>
    <property type="match status" value="1"/>
</dbReference>
<accession>A0ABW5YQ36</accession>
<gene>
    <name evidence="3" type="ORF">ACFS5J_11945</name>
</gene>
<evidence type="ECO:0000313" key="4">
    <source>
        <dbReference type="Proteomes" id="UP001597534"/>
    </source>
</evidence>
<feature type="domain" description="DUF4377" evidence="2">
    <location>
        <begin position="27"/>
        <end position="107"/>
    </location>
</feature>
<comment type="caution">
    <text evidence="3">The sequence shown here is derived from an EMBL/GenBank/DDBJ whole genome shotgun (WGS) entry which is preliminary data.</text>
</comment>
<organism evidence="3 4">
    <name type="scientific">Flavobacterium chuncheonense</name>
    <dbReference type="NCBI Taxonomy" id="2026653"/>
    <lineage>
        <taxon>Bacteria</taxon>
        <taxon>Pseudomonadati</taxon>
        <taxon>Bacteroidota</taxon>
        <taxon>Flavobacteriia</taxon>
        <taxon>Flavobacteriales</taxon>
        <taxon>Flavobacteriaceae</taxon>
        <taxon>Flavobacterium</taxon>
    </lineage>
</organism>
<dbReference type="PANTHER" id="PTHR35535:SF1">
    <property type="entry name" value="HEAT SHOCK PROTEIN HSLJ"/>
    <property type="match status" value="1"/>
</dbReference>
<evidence type="ECO:0000313" key="3">
    <source>
        <dbReference type="EMBL" id="MFD2892723.1"/>
    </source>
</evidence>